<comment type="caution">
    <text evidence="2">The sequence shown here is derived from an EMBL/GenBank/DDBJ whole genome shotgun (WGS) entry which is preliminary data.</text>
</comment>
<sequence>IERRNIAKKEIQRLQIKDKSNHSRLEGFDVSRNHESKTKHRPNGTYHYTSLPQEKDTYVTHDETKKKGKNKKVVKKKRKKKSESAKSPRQMKAPSPPPKYSTGAHSYENSFPLEMTIEGISDPVIFYPSKKIEKASQNTSNPSSPSRDIGKHVTKRIESYDNLSPVSPKKAIPINIPPSPKVAQNISVKPKPQQAMILDPAPLAMRASPVSSRVKSPEKSPMRPRKISSSDLDLQSTLNQMTSPSSSSPKRRIQRGPKLESPNINQGELYKNPPLASPEEQMTSPVGSPEIVRIANAPVHKPEKPVSPPEQSIATHPRLASPEDASPKRLIPPPSPETARRVNYFPQDSPSAARRMVGNPKQP</sequence>
<dbReference type="Proteomes" id="UP000749559">
    <property type="component" value="Unassembled WGS sequence"/>
</dbReference>
<evidence type="ECO:0000256" key="1">
    <source>
        <dbReference type="SAM" id="MobiDB-lite"/>
    </source>
</evidence>
<feature type="region of interest" description="Disordered" evidence="1">
    <location>
        <begin position="12"/>
        <end position="106"/>
    </location>
</feature>
<feature type="compositionally biased region" description="Basic residues" evidence="1">
    <location>
        <begin position="66"/>
        <end position="81"/>
    </location>
</feature>
<gene>
    <name evidence="2" type="ORF">OFUS_LOCUS1874</name>
</gene>
<feature type="compositionally biased region" description="Polar residues" evidence="1">
    <location>
        <begin position="227"/>
        <end position="248"/>
    </location>
</feature>
<organism evidence="2 3">
    <name type="scientific">Owenia fusiformis</name>
    <name type="common">Polychaete worm</name>
    <dbReference type="NCBI Taxonomy" id="6347"/>
    <lineage>
        <taxon>Eukaryota</taxon>
        <taxon>Metazoa</taxon>
        <taxon>Spiralia</taxon>
        <taxon>Lophotrochozoa</taxon>
        <taxon>Annelida</taxon>
        <taxon>Polychaeta</taxon>
        <taxon>Sedentaria</taxon>
        <taxon>Canalipalpata</taxon>
        <taxon>Sabellida</taxon>
        <taxon>Oweniida</taxon>
        <taxon>Oweniidae</taxon>
        <taxon>Owenia</taxon>
    </lineage>
</organism>
<feature type="compositionally biased region" description="Basic and acidic residues" evidence="1">
    <location>
        <begin position="148"/>
        <end position="159"/>
    </location>
</feature>
<feature type="non-terminal residue" evidence="2">
    <location>
        <position position="1"/>
    </location>
</feature>
<feature type="compositionally biased region" description="Polar residues" evidence="1">
    <location>
        <begin position="135"/>
        <end position="146"/>
    </location>
</feature>
<evidence type="ECO:0000313" key="2">
    <source>
        <dbReference type="EMBL" id="CAH1774409.1"/>
    </source>
</evidence>
<proteinExistence type="predicted"/>
<dbReference type="EMBL" id="CAIIXF020000001">
    <property type="protein sequence ID" value="CAH1774409.1"/>
    <property type="molecule type" value="Genomic_DNA"/>
</dbReference>
<evidence type="ECO:0000313" key="3">
    <source>
        <dbReference type="Proteomes" id="UP000749559"/>
    </source>
</evidence>
<feature type="region of interest" description="Disordered" evidence="1">
    <location>
        <begin position="133"/>
        <end position="178"/>
    </location>
</feature>
<reference evidence="2" key="1">
    <citation type="submission" date="2022-03" db="EMBL/GenBank/DDBJ databases">
        <authorList>
            <person name="Martin C."/>
        </authorList>
    </citation>
    <scope>NUCLEOTIDE SEQUENCE</scope>
</reference>
<protein>
    <submittedName>
        <fullName evidence="2">Uncharacterized protein</fullName>
    </submittedName>
</protein>
<feature type="compositionally biased region" description="Basic and acidic residues" evidence="1">
    <location>
        <begin position="53"/>
        <end position="65"/>
    </location>
</feature>
<dbReference type="AlphaFoldDB" id="A0A8S4MZV1"/>
<feature type="non-terminal residue" evidence="2">
    <location>
        <position position="363"/>
    </location>
</feature>
<feature type="region of interest" description="Disordered" evidence="1">
    <location>
        <begin position="199"/>
        <end position="363"/>
    </location>
</feature>
<feature type="compositionally biased region" description="Basic and acidic residues" evidence="1">
    <location>
        <begin position="12"/>
        <end position="36"/>
    </location>
</feature>
<accession>A0A8S4MZV1</accession>
<name>A0A8S4MZV1_OWEFU</name>
<keyword evidence="3" id="KW-1185">Reference proteome</keyword>